<dbReference type="PANTHER" id="PTHR30386:SF26">
    <property type="entry name" value="TRANSPORT PROTEIN COMB"/>
    <property type="match status" value="1"/>
</dbReference>
<dbReference type="Gene3D" id="2.40.50.100">
    <property type="match status" value="1"/>
</dbReference>
<sequence>MTQRRPSDDDISFINDAKVASLLDASHTGRWIIWSTLVFLLIASLWAHYSKLDTVTTGQGKVIPSSQRQIVQNLEGGLVKQIFIQEGDRIQAGDRLMEIDDTRFLADVREQSHQQQDLQAQAVRLQAQINSVLIQDADNNDGDASNDIAINAIALQFPEAILGTTLEAQHRAQYNQDLINLRTQLRQLEQQVNQRRQELREARSRAANLKMGYQLAKEEYNLTKPLGDEGVVSQVEILKLERQTNDALRELQSAELQLPVLSSSLAETILRRNEIAMTFRAERQAELNQVSAELGAMSERAVGLQDKVERTLVRSPVNGIIQKLHINTIGGVIQPGADLVEIVPDDDRLMIEAKIAPQDIAFLRPGLPSIVKFSAYDFTRYGGLTGTLEHISADTTTDEEGNAFYLVRVLTESNHLAKDDGNSIIPGMTATVDIISGQRTILDYITKPVRTAASTALREL</sequence>
<dbReference type="RefSeq" id="WP_345336452.1">
    <property type="nucleotide sequence ID" value="NZ_BAABJZ010000096.1"/>
</dbReference>
<feature type="coiled-coil region" evidence="10">
    <location>
        <begin position="171"/>
        <end position="257"/>
    </location>
</feature>
<protein>
    <recommendedName>
        <fullName evidence="9">Membrane fusion protein (MFP) family protein</fullName>
    </recommendedName>
</protein>
<keyword evidence="8 9" id="KW-0472">Membrane</keyword>
<evidence type="ECO:0000256" key="4">
    <source>
        <dbReference type="ARBA" id="ARBA00022475"/>
    </source>
</evidence>
<dbReference type="Proteomes" id="UP001499988">
    <property type="component" value="Unassembled WGS sequence"/>
</dbReference>
<dbReference type="SUPFAM" id="SSF111369">
    <property type="entry name" value="HlyD-like secretion proteins"/>
    <property type="match status" value="1"/>
</dbReference>
<dbReference type="Pfam" id="PF25994">
    <property type="entry name" value="HH_AprE"/>
    <property type="match status" value="1"/>
</dbReference>
<keyword evidence="4 9" id="KW-1003">Cell membrane</keyword>
<comment type="subcellular location">
    <subcellularLocation>
        <location evidence="1 9">Cell inner membrane</location>
        <topology evidence="1 9">Single-pass membrane protein</topology>
    </subcellularLocation>
</comment>
<dbReference type="InterPro" id="IPR050739">
    <property type="entry name" value="MFP"/>
</dbReference>
<dbReference type="EMBL" id="BAABJZ010000096">
    <property type="protein sequence ID" value="GAA4896332.1"/>
    <property type="molecule type" value="Genomic_DNA"/>
</dbReference>
<evidence type="ECO:0000259" key="12">
    <source>
        <dbReference type="Pfam" id="PF26002"/>
    </source>
</evidence>
<feature type="domain" description="AprE-like long alpha-helical hairpin" evidence="11">
    <location>
        <begin position="106"/>
        <end position="306"/>
    </location>
</feature>
<evidence type="ECO:0000256" key="2">
    <source>
        <dbReference type="ARBA" id="ARBA00009477"/>
    </source>
</evidence>
<dbReference type="InterPro" id="IPR010129">
    <property type="entry name" value="T1SS_HlyD"/>
</dbReference>
<keyword evidence="10" id="KW-0175">Coiled coil</keyword>
<keyword evidence="3 9" id="KW-0813">Transport</keyword>
<evidence type="ECO:0000256" key="7">
    <source>
        <dbReference type="ARBA" id="ARBA00022989"/>
    </source>
</evidence>
<keyword evidence="7 9" id="KW-1133">Transmembrane helix</keyword>
<keyword evidence="6 9" id="KW-0812">Transmembrane</keyword>
<keyword evidence="5 9" id="KW-0997">Cell inner membrane</keyword>
<dbReference type="Pfam" id="PF26002">
    <property type="entry name" value="Beta-barrel_AprE"/>
    <property type="match status" value="1"/>
</dbReference>
<evidence type="ECO:0000259" key="11">
    <source>
        <dbReference type="Pfam" id="PF25994"/>
    </source>
</evidence>
<dbReference type="PANTHER" id="PTHR30386">
    <property type="entry name" value="MEMBRANE FUSION SUBUNIT OF EMRAB-TOLC MULTIDRUG EFFLUX PUMP"/>
    <property type="match status" value="1"/>
</dbReference>
<evidence type="ECO:0000256" key="1">
    <source>
        <dbReference type="ARBA" id="ARBA00004377"/>
    </source>
</evidence>
<evidence type="ECO:0000256" key="5">
    <source>
        <dbReference type="ARBA" id="ARBA00022519"/>
    </source>
</evidence>
<feature type="transmembrane region" description="Helical" evidence="9">
    <location>
        <begin position="31"/>
        <end position="49"/>
    </location>
</feature>
<feature type="domain" description="AprE-like beta-barrel" evidence="12">
    <location>
        <begin position="349"/>
        <end position="436"/>
    </location>
</feature>
<evidence type="ECO:0000256" key="6">
    <source>
        <dbReference type="ARBA" id="ARBA00022692"/>
    </source>
</evidence>
<gene>
    <name evidence="13" type="ORF">GCM10023333_31950</name>
</gene>
<dbReference type="NCBIfam" id="TIGR01843">
    <property type="entry name" value="type_I_hlyD"/>
    <property type="match status" value="1"/>
</dbReference>
<evidence type="ECO:0000256" key="9">
    <source>
        <dbReference type="RuleBase" id="RU365093"/>
    </source>
</evidence>
<dbReference type="SUPFAM" id="SSF56954">
    <property type="entry name" value="Outer membrane efflux proteins (OEP)"/>
    <property type="match status" value="1"/>
</dbReference>
<dbReference type="PRINTS" id="PR01490">
    <property type="entry name" value="RTXTOXIND"/>
</dbReference>
<dbReference type="InterPro" id="IPR058982">
    <property type="entry name" value="Beta-barrel_AprE"/>
</dbReference>
<evidence type="ECO:0000256" key="10">
    <source>
        <dbReference type="SAM" id="Coils"/>
    </source>
</evidence>
<evidence type="ECO:0000313" key="13">
    <source>
        <dbReference type="EMBL" id="GAA4896332.1"/>
    </source>
</evidence>
<name>A0ABP9F8J3_9GAMM</name>
<dbReference type="Gene3D" id="2.40.30.170">
    <property type="match status" value="1"/>
</dbReference>
<comment type="caution">
    <text evidence="13">The sequence shown here is derived from an EMBL/GenBank/DDBJ whole genome shotgun (WGS) entry which is preliminary data.</text>
</comment>
<accession>A0ABP9F8J3</accession>
<evidence type="ECO:0000313" key="14">
    <source>
        <dbReference type="Proteomes" id="UP001499988"/>
    </source>
</evidence>
<evidence type="ECO:0000256" key="3">
    <source>
        <dbReference type="ARBA" id="ARBA00022448"/>
    </source>
</evidence>
<dbReference type="InterPro" id="IPR058781">
    <property type="entry name" value="HH_AprE-like"/>
</dbReference>
<proteinExistence type="inferred from homology"/>
<reference evidence="14" key="1">
    <citation type="journal article" date="2019" name="Int. J. Syst. Evol. Microbiol.">
        <title>The Global Catalogue of Microorganisms (GCM) 10K type strain sequencing project: providing services to taxonomists for standard genome sequencing and annotation.</title>
        <authorList>
            <consortium name="The Broad Institute Genomics Platform"/>
            <consortium name="The Broad Institute Genome Sequencing Center for Infectious Disease"/>
            <person name="Wu L."/>
            <person name="Ma J."/>
        </authorList>
    </citation>
    <scope>NUCLEOTIDE SEQUENCE [LARGE SCALE GENOMIC DNA]</scope>
    <source>
        <strain evidence="14">JCM 18401</strain>
    </source>
</reference>
<evidence type="ECO:0000256" key="8">
    <source>
        <dbReference type="ARBA" id="ARBA00023136"/>
    </source>
</evidence>
<organism evidence="13 14">
    <name type="scientific">Ferrimonas pelagia</name>
    <dbReference type="NCBI Taxonomy" id="1177826"/>
    <lineage>
        <taxon>Bacteria</taxon>
        <taxon>Pseudomonadati</taxon>
        <taxon>Pseudomonadota</taxon>
        <taxon>Gammaproteobacteria</taxon>
        <taxon>Alteromonadales</taxon>
        <taxon>Ferrimonadaceae</taxon>
        <taxon>Ferrimonas</taxon>
    </lineage>
</organism>
<comment type="similarity">
    <text evidence="2 9">Belongs to the membrane fusion protein (MFP) (TC 8.A.1) family.</text>
</comment>
<keyword evidence="14" id="KW-1185">Reference proteome</keyword>